<evidence type="ECO:0000256" key="2">
    <source>
        <dbReference type="ARBA" id="ARBA00023052"/>
    </source>
</evidence>
<feature type="domain" description="Thiamine pyrophosphate enzyme central" evidence="4">
    <location>
        <begin position="193"/>
        <end position="328"/>
    </location>
</feature>
<feature type="domain" description="Thiamine pyrophosphate enzyme N-terminal TPP-binding" evidence="6">
    <location>
        <begin position="3"/>
        <end position="108"/>
    </location>
</feature>
<organism evidence="7 8">
    <name type="scientific">Salibacterium qingdaonense</name>
    <dbReference type="NCBI Taxonomy" id="266892"/>
    <lineage>
        <taxon>Bacteria</taxon>
        <taxon>Bacillati</taxon>
        <taxon>Bacillota</taxon>
        <taxon>Bacilli</taxon>
        <taxon>Bacillales</taxon>
        <taxon>Bacillaceae</taxon>
    </lineage>
</organism>
<dbReference type="AlphaFoldDB" id="A0A1I4NEK2"/>
<dbReference type="PANTHER" id="PTHR18968">
    <property type="entry name" value="THIAMINE PYROPHOSPHATE ENZYMES"/>
    <property type="match status" value="1"/>
</dbReference>
<gene>
    <name evidence="7" type="ORF">SAMN04488054_11735</name>
</gene>
<dbReference type="CDD" id="cd07035">
    <property type="entry name" value="TPP_PYR_POX_like"/>
    <property type="match status" value="1"/>
</dbReference>
<dbReference type="GO" id="GO:0003984">
    <property type="term" value="F:acetolactate synthase activity"/>
    <property type="evidence" value="ECO:0007669"/>
    <property type="project" value="TreeGrafter"/>
</dbReference>
<reference evidence="7 8" key="1">
    <citation type="submission" date="2016-10" db="EMBL/GenBank/DDBJ databases">
        <authorList>
            <person name="de Groot N.N."/>
        </authorList>
    </citation>
    <scope>NUCLEOTIDE SEQUENCE [LARGE SCALE GENOMIC DNA]</scope>
    <source>
        <strain evidence="7 8">CGMCC 1.6134</strain>
    </source>
</reference>
<dbReference type="Proteomes" id="UP000199668">
    <property type="component" value="Unassembled WGS sequence"/>
</dbReference>
<dbReference type="SUPFAM" id="SSF52518">
    <property type="entry name" value="Thiamin diphosphate-binding fold (THDP-binding)"/>
    <property type="match status" value="2"/>
</dbReference>
<dbReference type="InterPro" id="IPR029061">
    <property type="entry name" value="THDP-binding"/>
</dbReference>
<proteinExistence type="inferred from homology"/>
<dbReference type="InterPro" id="IPR011766">
    <property type="entry name" value="TPP_enzyme_TPP-bd"/>
</dbReference>
<sequence>MPKVASVLVENLKKIGCRHAFGIPGKPVVPLILEMEAQGMDFVLTRHEGGGGYMAAGYAMQNQTLGVAVGTSGPGGTNLLTAAGQAKAYHAPVLIITGHPPLYETGKALGQDSSMFGTDLTELFKPVTKFSAKVEDSRSLKNYLQHAFQKALTGEKGPVHLSIPLDVLTTEIEPFELPAFQIKEHMVSMKLKEMEKELHRAERPVMLLGKGVHISNAYEEVRQTAEEWNIPVMTTPGGKGTFPTKHPLSLGSFGLGGTQAASTYLQEGTDVFVVVGSTLSDMSIAGMNESMYPKKIIQLDYNDTFAGKSLPVETMFVKGDAKTNLRRLLDEAEPVEASGIRDLALYWSNEEEAAAAVVKNGDVKHSRLSTAAVMAELRTLIPEETIVYGDDGSHTFYGIKYFDTLQAGTFFFDDVFGAMGHGIGFSIGAKIAAPEKKIACFTGDGCLLMHGTEVSTAVNQRAGVLFFVFNNGMLDMVDKGMKNNLGRSAGVRYDTDMNAALFGESLGAAAARCTTMEEVKTACCSAMGRQGPTVIEILVDKEETPPTMMRG</sequence>
<evidence type="ECO:0000259" key="6">
    <source>
        <dbReference type="Pfam" id="PF02776"/>
    </source>
</evidence>
<dbReference type="SUPFAM" id="SSF52467">
    <property type="entry name" value="DHS-like NAD/FAD-binding domain"/>
    <property type="match status" value="1"/>
</dbReference>
<evidence type="ECO:0000256" key="1">
    <source>
        <dbReference type="ARBA" id="ARBA00007812"/>
    </source>
</evidence>
<dbReference type="Pfam" id="PF02776">
    <property type="entry name" value="TPP_enzyme_N"/>
    <property type="match status" value="1"/>
</dbReference>
<dbReference type="GO" id="GO:0030976">
    <property type="term" value="F:thiamine pyrophosphate binding"/>
    <property type="evidence" value="ECO:0007669"/>
    <property type="project" value="InterPro"/>
</dbReference>
<dbReference type="GO" id="GO:0009097">
    <property type="term" value="P:isoleucine biosynthetic process"/>
    <property type="evidence" value="ECO:0007669"/>
    <property type="project" value="TreeGrafter"/>
</dbReference>
<dbReference type="InterPro" id="IPR012001">
    <property type="entry name" value="Thiamin_PyroP_enz_TPP-bd_dom"/>
</dbReference>
<dbReference type="OrthoDB" id="4494979at2"/>
<dbReference type="GO" id="GO:0050660">
    <property type="term" value="F:flavin adenine dinucleotide binding"/>
    <property type="evidence" value="ECO:0007669"/>
    <property type="project" value="TreeGrafter"/>
</dbReference>
<feature type="domain" description="Thiamine pyrophosphate enzyme TPP-binding" evidence="5">
    <location>
        <begin position="392"/>
        <end position="537"/>
    </location>
</feature>
<evidence type="ECO:0000313" key="8">
    <source>
        <dbReference type="Proteomes" id="UP000199668"/>
    </source>
</evidence>
<keyword evidence="8" id="KW-1185">Reference proteome</keyword>
<evidence type="ECO:0000259" key="5">
    <source>
        <dbReference type="Pfam" id="PF02775"/>
    </source>
</evidence>
<dbReference type="Pfam" id="PF02775">
    <property type="entry name" value="TPP_enzyme_C"/>
    <property type="match status" value="1"/>
</dbReference>
<dbReference type="CDD" id="cd00568">
    <property type="entry name" value="TPP_enzymes"/>
    <property type="match status" value="1"/>
</dbReference>
<dbReference type="InterPro" id="IPR029035">
    <property type="entry name" value="DHS-like_NAD/FAD-binding_dom"/>
</dbReference>
<dbReference type="InterPro" id="IPR012000">
    <property type="entry name" value="Thiamin_PyroP_enz_cen_dom"/>
</dbReference>
<dbReference type="Pfam" id="PF00205">
    <property type="entry name" value="TPP_enzyme_M"/>
    <property type="match status" value="1"/>
</dbReference>
<evidence type="ECO:0000313" key="7">
    <source>
        <dbReference type="EMBL" id="SFM13964.1"/>
    </source>
</evidence>
<dbReference type="GO" id="GO:0005948">
    <property type="term" value="C:acetolactate synthase complex"/>
    <property type="evidence" value="ECO:0007669"/>
    <property type="project" value="TreeGrafter"/>
</dbReference>
<evidence type="ECO:0000259" key="4">
    <source>
        <dbReference type="Pfam" id="PF00205"/>
    </source>
</evidence>
<dbReference type="PANTHER" id="PTHR18968:SF13">
    <property type="entry name" value="ACETOLACTATE SYNTHASE CATALYTIC SUBUNIT, MITOCHONDRIAL"/>
    <property type="match status" value="1"/>
</dbReference>
<keyword evidence="2 3" id="KW-0786">Thiamine pyrophosphate</keyword>
<protein>
    <submittedName>
        <fullName evidence="7">Acetolactate synthase-1/2/3 large subunit</fullName>
    </submittedName>
</protein>
<name>A0A1I4NEK2_9BACI</name>
<dbReference type="GO" id="GO:0000287">
    <property type="term" value="F:magnesium ion binding"/>
    <property type="evidence" value="ECO:0007669"/>
    <property type="project" value="InterPro"/>
</dbReference>
<dbReference type="STRING" id="266892.SAMN04488054_11735"/>
<dbReference type="GO" id="GO:0009099">
    <property type="term" value="P:L-valine biosynthetic process"/>
    <property type="evidence" value="ECO:0007669"/>
    <property type="project" value="TreeGrafter"/>
</dbReference>
<comment type="similarity">
    <text evidence="1 3">Belongs to the TPP enzyme family.</text>
</comment>
<accession>A0A1I4NEK2</accession>
<dbReference type="InterPro" id="IPR045229">
    <property type="entry name" value="TPP_enz"/>
</dbReference>
<dbReference type="RefSeq" id="WP_090927391.1">
    <property type="nucleotide sequence ID" value="NZ_FOTY01000017.1"/>
</dbReference>
<dbReference type="Gene3D" id="3.40.50.1220">
    <property type="entry name" value="TPP-binding domain"/>
    <property type="match status" value="1"/>
</dbReference>
<dbReference type="Gene3D" id="3.40.50.970">
    <property type="match status" value="2"/>
</dbReference>
<evidence type="ECO:0000256" key="3">
    <source>
        <dbReference type="RuleBase" id="RU362132"/>
    </source>
</evidence>
<dbReference type="EMBL" id="FOTY01000017">
    <property type="protein sequence ID" value="SFM13964.1"/>
    <property type="molecule type" value="Genomic_DNA"/>
</dbReference>